<dbReference type="AlphaFoldDB" id="D8PJE0"/>
<dbReference type="KEGG" id="nde:NIDE3840"/>
<dbReference type="STRING" id="330214.NIDE3840"/>
<sequence length="214" mass="24386">MRIRLNIVGPPKEREMIEESPTPQHWNYFLALESDLSTLSRYLEPTQANFDAYSLELARLLFAAASEVDVVAKQLCRRLSAESSAGRINAYREEITRHHPEIASAQVSIPKFGLSFIPWECWARNENPIWWTAYNKVKHERHDHFSKASLKNALNAVGGLFTLLLFHYSQEARAGELSPDPVLFRVGHPFQVDRLAWGAQTFVYQLPPKPVAAS</sequence>
<accession>D8PJE0</accession>
<dbReference type="EMBL" id="FP929003">
    <property type="protein sequence ID" value="CBK43514.1"/>
    <property type="molecule type" value="Genomic_DNA"/>
</dbReference>
<organism evidence="1 2">
    <name type="scientific">Nitrospira defluvii</name>
    <dbReference type="NCBI Taxonomy" id="330214"/>
    <lineage>
        <taxon>Bacteria</taxon>
        <taxon>Pseudomonadati</taxon>
        <taxon>Nitrospirota</taxon>
        <taxon>Nitrospiria</taxon>
        <taxon>Nitrospirales</taxon>
        <taxon>Nitrospiraceae</taxon>
        <taxon>Nitrospira</taxon>
    </lineage>
</organism>
<name>D8PJE0_9BACT</name>
<dbReference type="eggNOG" id="ENOG5032U80">
    <property type="taxonomic scope" value="Bacteria"/>
</dbReference>
<protein>
    <submittedName>
        <fullName evidence="1">Uncharacterized protein</fullName>
    </submittedName>
</protein>
<evidence type="ECO:0000313" key="2">
    <source>
        <dbReference type="Proteomes" id="UP000001660"/>
    </source>
</evidence>
<proteinExistence type="predicted"/>
<dbReference type="HOGENOM" id="CLU_115775_1_0_0"/>
<keyword evidence="2" id="KW-1185">Reference proteome</keyword>
<dbReference type="Proteomes" id="UP000001660">
    <property type="component" value="Chromosome"/>
</dbReference>
<gene>
    <name evidence="1" type="ORF">NIDE3840</name>
</gene>
<dbReference type="OrthoDB" id="1437907at2"/>
<evidence type="ECO:0000313" key="1">
    <source>
        <dbReference type="EMBL" id="CBK43514.1"/>
    </source>
</evidence>
<reference evidence="1 2" key="1">
    <citation type="journal article" date="2010" name="Proc. Natl. Acad. Sci. U.S.A.">
        <title>A Nitrospira metagenome illuminates the physiology and evolution of globally important nitrite-oxidizing bacteria.</title>
        <authorList>
            <person name="Lucker S."/>
            <person name="Wagner M."/>
            <person name="Maixner F."/>
            <person name="Pelletier E."/>
            <person name="Koch H."/>
            <person name="Vacherie B."/>
            <person name="Rattei T."/>
            <person name="Sinninghe Damste J."/>
            <person name="Spieck E."/>
            <person name="Le Paslier D."/>
            <person name="Daims H."/>
        </authorList>
    </citation>
    <scope>NUCLEOTIDE SEQUENCE [LARGE SCALE GENOMIC DNA]</scope>
</reference>